<name>A0A936NE28_9ACTN</name>
<dbReference type="GO" id="GO:0046872">
    <property type="term" value="F:metal ion binding"/>
    <property type="evidence" value="ECO:0007669"/>
    <property type="project" value="UniProtKB-KW"/>
</dbReference>
<evidence type="ECO:0000313" key="10">
    <source>
        <dbReference type="Proteomes" id="UP000727993"/>
    </source>
</evidence>
<gene>
    <name evidence="9" type="ORF">IPN02_13965</name>
</gene>
<keyword evidence="2 7" id="KW-0349">Heme</keyword>
<feature type="transmembrane region" description="Helical" evidence="7">
    <location>
        <begin position="14"/>
        <end position="33"/>
    </location>
</feature>
<dbReference type="InterPro" id="IPR005616">
    <property type="entry name" value="CcmH/CycL/Ccl2/NrfF_N"/>
</dbReference>
<keyword evidence="5" id="KW-0201">Cytochrome c-type biogenesis</keyword>
<evidence type="ECO:0000256" key="4">
    <source>
        <dbReference type="ARBA" id="ARBA00022729"/>
    </source>
</evidence>
<keyword evidence="4 7" id="KW-0732">Signal</keyword>
<dbReference type="CDD" id="cd16378">
    <property type="entry name" value="CcmH_N"/>
    <property type="match status" value="1"/>
</dbReference>
<comment type="caution">
    <text evidence="9">The sequence shown here is derived from an EMBL/GenBank/DDBJ whole genome shotgun (WGS) entry which is preliminary data.</text>
</comment>
<comment type="function">
    <text evidence="7">Possible subunit of a heme lyase.</text>
</comment>
<keyword evidence="7" id="KW-1133">Transmembrane helix</keyword>
<protein>
    <recommendedName>
        <fullName evidence="7">Cytochrome c-type biogenesis protein</fullName>
    </recommendedName>
</protein>
<evidence type="ECO:0000256" key="3">
    <source>
        <dbReference type="ARBA" id="ARBA00022723"/>
    </source>
</evidence>
<keyword evidence="7" id="KW-0812">Transmembrane</keyword>
<reference evidence="9 10" key="1">
    <citation type="submission" date="2020-10" db="EMBL/GenBank/DDBJ databases">
        <title>Connecting structure to function with the recovery of over 1000 high-quality activated sludge metagenome-assembled genomes encoding full-length rRNA genes using long-read sequencing.</title>
        <authorList>
            <person name="Singleton C.M."/>
            <person name="Petriglieri F."/>
            <person name="Kristensen J.M."/>
            <person name="Kirkegaard R.H."/>
            <person name="Michaelsen T.Y."/>
            <person name="Andersen M.H."/>
            <person name="Karst S.M."/>
            <person name="Dueholm M.S."/>
            <person name="Nielsen P.H."/>
            <person name="Albertsen M."/>
        </authorList>
    </citation>
    <scope>NUCLEOTIDE SEQUENCE [LARGE SCALE GENOMIC DNA]</scope>
    <source>
        <strain evidence="9">Lyne_18-Q3-R50-59_MAXAC.006</strain>
    </source>
</reference>
<dbReference type="Gene3D" id="1.10.8.640">
    <property type="entry name" value="Cytochrome C biogenesis protein"/>
    <property type="match status" value="1"/>
</dbReference>
<evidence type="ECO:0000256" key="7">
    <source>
        <dbReference type="RuleBase" id="RU364112"/>
    </source>
</evidence>
<evidence type="ECO:0000313" key="9">
    <source>
        <dbReference type="EMBL" id="MBK9297909.1"/>
    </source>
</evidence>
<dbReference type="GO" id="GO:0005886">
    <property type="term" value="C:plasma membrane"/>
    <property type="evidence" value="ECO:0007669"/>
    <property type="project" value="TreeGrafter"/>
</dbReference>
<dbReference type="EMBL" id="JADJZA010000007">
    <property type="protein sequence ID" value="MBK9297909.1"/>
    <property type="molecule type" value="Genomic_DNA"/>
</dbReference>
<dbReference type="AlphaFoldDB" id="A0A936NE28"/>
<evidence type="ECO:0000256" key="2">
    <source>
        <dbReference type="ARBA" id="ARBA00022617"/>
    </source>
</evidence>
<comment type="similarity">
    <text evidence="1 7">Belongs to the CcmH/CycL/Ccl2/NrfF family.</text>
</comment>
<dbReference type="PANTHER" id="PTHR47870:SF1">
    <property type="entry name" value="CYTOCHROME C-TYPE BIOGENESIS PROTEIN CCMH"/>
    <property type="match status" value="1"/>
</dbReference>
<feature type="transmembrane region" description="Helical" evidence="7">
    <location>
        <begin position="111"/>
        <end position="131"/>
    </location>
</feature>
<evidence type="ECO:0000259" key="8">
    <source>
        <dbReference type="Pfam" id="PF03918"/>
    </source>
</evidence>
<evidence type="ECO:0000256" key="5">
    <source>
        <dbReference type="ARBA" id="ARBA00022748"/>
    </source>
</evidence>
<dbReference type="InterPro" id="IPR038297">
    <property type="entry name" value="CcmH/CycL/NrfF/Ccl2_sf"/>
</dbReference>
<evidence type="ECO:0000256" key="6">
    <source>
        <dbReference type="ARBA" id="ARBA00023004"/>
    </source>
</evidence>
<proteinExistence type="inferred from homology"/>
<sequence>MAEVRTPARKWRPIAWGLLGLVVAVALVIGAFGRRPTEGEDRVQALAGQIKCVTCVGESVAGSQSDFAVNAREDIRTRVDDGDTDEEILGYFSSRYDDVLLNPSASGVNSLVWILPIVVVAVAIAGAVLTVRQRRQTSASRPSAEDRRLVEAALQDFLAGGEPHG</sequence>
<dbReference type="Proteomes" id="UP000727993">
    <property type="component" value="Unassembled WGS sequence"/>
</dbReference>
<dbReference type="InterPro" id="IPR051263">
    <property type="entry name" value="C-type_cytochrome_biogenesis"/>
</dbReference>
<keyword evidence="6 7" id="KW-0408">Iron</keyword>
<dbReference type="PANTHER" id="PTHR47870">
    <property type="entry name" value="CYTOCHROME C-TYPE BIOGENESIS PROTEIN CCMH"/>
    <property type="match status" value="1"/>
</dbReference>
<organism evidence="9 10">
    <name type="scientific">Candidatus Neomicrothrix subdominans</name>
    <dbReference type="NCBI Taxonomy" id="2954438"/>
    <lineage>
        <taxon>Bacteria</taxon>
        <taxon>Bacillati</taxon>
        <taxon>Actinomycetota</taxon>
        <taxon>Acidimicrobiia</taxon>
        <taxon>Acidimicrobiales</taxon>
        <taxon>Microthrixaceae</taxon>
        <taxon>Candidatus Neomicrothrix</taxon>
    </lineage>
</organism>
<keyword evidence="7" id="KW-0472">Membrane</keyword>
<dbReference type="GO" id="GO:0017004">
    <property type="term" value="P:cytochrome complex assembly"/>
    <property type="evidence" value="ECO:0007669"/>
    <property type="project" value="UniProtKB-KW"/>
</dbReference>
<evidence type="ECO:0000256" key="1">
    <source>
        <dbReference type="ARBA" id="ARBA00010342"/>
    </source>
</evidence>
<dbReference type="Pfam" id="PF03918">
    <property type="entry name" value="CcmH"/>
    <property type="match status" value="1"/>
</dbReference>
<keyword evidence="3 7" id="KW-0479">Metal-binding</keyword>
<accession>A0A936NE28</accession>
<feature type="domain" description="CcmH/CycL/Ccl2/NrfF N-terminal" evidence="8">
    <location>
        <begin position="36"/>
        <end position="151"/>
    </location>
</feature>